<dbReference type="Proteomes" id="UP001063166">
    <property type="component" value="Unassembled WGS sequence"/>
</dbReference>
<keyword evidence="2" id="KW-1185">Reference proteome</keyword>
<reference evidence="1" key="1">
    <citation type="submission" date="2022-07" db="EMBL/GenBank/DDBJ databases">
        <title>The genome of Lyophyllum shimeji provides insight into the initial evolution of ectomycorrhizal fungal genome.</title>
        <authorList>
            <person name="Kobayashi Y."/>
            <person name="Shibata T."/>
            <person name="Hirakawa H."/>
            <person name="Shigenobu S."/>
            <person name="Nishiyama T."/>
            <person name="Yamada A."/>
            <person name="Hasebe M."/>
            <person name="Kawaguchi M."/>
        </authorList>
    </citation>
    <scope>NUCLEOTIDE SEQUENCE</scope>
    <source>
        <strain evidence="1">AT787</strain>
    </source>
</reference>
<dbReference type="AlphaFoldDB" id="A0A9P3UPM9"/>
<proteinExistence type="predicted"/>
<gene>
    <name evidence="1" type="ORF">LshimejAT787_1204030</name>
</gene>
<sequence>MASTTSKVVRILLTAALNLADKSPEVRSDARQATLVVAFLLEDDITDTISDALAEAVASKTHGLLEEAAGKLDASSAFLTATDVKQVETTLTLKSVSSQLENVATSLDALATKLTGSPQRS</sequence>
<evidence type="ECO:0000313" key="1">
    <source>
        <dbReference type="EMBL" id="GLB42954.1"/>
    </source>
</evidence>
<accession>A0A9P3UPM9</accession>
<dbReference type="OrthoDB" id="3059350at2759"/>
<protein>
    <submittedName>
        <fullName evidence="1">Uncharacterized protein</fullName>
    </submittedName>
</protein>
<dbReference type="EMBL" id="BRPK01000012">
    <property type="protein sequence ID" value="GLB42954.1"/>
    <property type="molecule type" value="Genomic_DNA"/>
</dbReference>
<name>A0A9P3UPM9_LYOSH</name>
<evidence type="ECO:0000313" key="2">
    <source>
        <dbReference type="Proteomes" id="UP001063166"/>
    </source>
</evidence>
<comment type="caution">
    <text evidence="1">The sequence shown here is derived from an EMBL/GenBank/DDBJ whole genome shotgun (WGS) entry which is preliminary data.</text>
</comment>
<organism evidence="1 2">
    <name type="scientific">Lyophyllum shimeji</name>
    <name type="common">Hon-shimeji</name>
    <name type="synonym">Tricholoma shimeji</name>
    <dbReference type="NCBI Taxonomy" id="47721"/>
    <lineage>
        <taxon>Eukaryota</taxon>
        <taxon>Fungi</taxon>
        <taxon>Dikarya</taxon>
        <taxon>Basidiomycota</taxon>
        <taxon>Agaricomycotina</taxon>
        <taxon>Agaricomycetes</taxon>
        <taxon>Agaricomycetidae</taxon>
        <taxon>Agaricales</taxon>
        <taxon>Tricholomatineae</taxon>
        <taxon>Lyophyllaceae</taxon>
        <taxon>Lyophyllum</taxon>
    </lineage>
</organism>